<comment type="caution">
    <text evidence="1">The sequence shown here is derived from an EMBL/GenBank/DDBJ whole genome shotgun (WGS) entry which is preliminary data.</text>
</comment>
<proteinExistence type="predicted"/>
<keyword evidence="2" id="KW-1185">Reference proteome</keyword>
<evidence type="ECO:0000313" key="2">
    <source>
        <dbReference type="Proteomes" id="UP001209878"/>
    </source>
</evidence>
<dbReference type="EMBL" id="JAODUO010001849">
    <property type="protein sequence ID" value="KAK2157772.1"/>
    <property type="molecule type" value="Genomic_DNA"/>
</dbReference>
<evidence type="ECO:0000313" key="1">
    <source>
        <dbReference type="EMBL" id="KAK2157772.1"/>
    </source>
</evidence>
<name>A0AAD9JRS2_RIDPI</name>
<protein>
    <submittedName>
        <fullName evidence="1">Uncharacterized protein</fullName>
    </submittedName>
</protein>
<dbReference type="AlphaFoldDB" id="A0AAD9JRS2"/>
<dbReference type="Proteomes" id="UP001209878">
    <property type="component" value="Unassembled WGS sequence"/>
</dbReference>
<organism evidence="1 2">
    <name type="scientific">Ridgeia piscesae</name>
    <name type="common">Tubeworm</name>
    <dbReference type="NCBI Taxonomy" id="27915"/>
    <lineage>
        <taxon>Eukaryota</taxon>
        <taxon>Metazoa</taxon>
        <taxon>Spiralia</taxon>
        <taxon>Lophotrochozoa</taxon>
        <taxon>Annelida</taxon>
        <taxon>Polychaeta</taxon>
        <taxon>Sedentaria</taxon>
        <taxon>Canalipalpata</taxon>
        <taxon>Sabellida</taxon>
        <taxon>Siboglinidae</taxon>
        <taxon>Ridgeia</taxon>
    </lineage>
</organism>
<accession>A0AAD9JRS2</accession>
<reference evidence="1" key="1">
    <citation type="journal article" date="2023" name="Mol. Biol. Evol.">
        <title>Third-Generation Sequencing Reveals the Adaptive Role of the Epigenome in Three Deep-Sea Polychaetes.</title>
        <authorList>
            <person name="Perez M."/>
            <person name="Aroh O."/>
            <person name="Sun Y."/>
            <person name="Lan Y."/>
            <person name="Juniper S.K."/>
            <person name="Young C.R."/>
            <person name="Angers B."/>
            <person name="Qian P.Y."/>
        </authorList>
    </citation>
    <scope>NUCLEOTIDE SEQUENCE</scope>
    <source>
        <strain evidence="1">R07B-5</strain>
    </source>
</reference>
<gene>
    <name evidence="1" type="ORF">NP493_1851g00013</name>
</gene>
<sequence length="67" mass="7765">MIVDVVTLTLLPKWPARPLRSRMSEAISYLFRTILQPDVRFLWCSGHAQHQCRDYAAAQNEAMNHLP</sequence>